<evidence type="ECO:0000256" key="3">
    <source>
        <dbReference type="ARBA" id="ARBA00022597"/>
    </source>
</evidence>
<dbReference type="CDD" id="cd03216">
    <property type="entry name" value="ABC_Carb_Monos_I"/>
    <property type="match status" value="1"/>
</dbReference>
<accession>A0A0P6X8G7</accession>
<keyword evidence="6" id="KW-0067">ATP-binding</keyword>
<evidence type="ECO:0000256" key="2">
    <source>
        <dbReference type="ARBA" id="ARBA00022475"/>
    </source>
</evidence>
<dbReference type="OrthoDB" id="9771863at2"/>
<dbReference type="InterPro" id="IPR003439">
    <property type="entry name" value="ABC_transporter-like_ATP-bd"/>
</dbReference>
<keyword evidence="1" id="KW-0813">Transport</keyword>
<organism evidence="10 11">
    <name type="scientific">Leptolinea tardivitalis</name>
    <dbReference type="NCBI Taxonomy" id="229920"/>
    <lineage>
        <taxon>Bacteria</taxon>
        <taxon>Bacillati</taxon>
        <taxon>Chloroflexota</taxon>
        <taxon>Anaerolineae</taxon>
        <taxon>Anaerolineales</taxon>
        <taxon>Anaerolineaceae</taxon>
        <taxon>Leptolinea</taxon>
    </lineage>
</organism>
<gene>
    <name evidence="10" type="ORF">ADM99_15510</name>
</gene>
<dbReference type="STRING" id="229920.ADM99_15510"/>
<dbReference type="SUPFAM" id="SSF52540">
    <property type="entry name" value="P-loop containing nucleoside triphosphate hydrolases"/>
    <property type="match status" value="2"/>
</dbReference>
<dbReference type="PROSITE" id="PS50893">
    <property type="entry name" value="ABC_TRANSPORTER_2"/>
    <property type="match status" value="2"/>
</dbReference>
<dbReference type="SMART" id="SM00382">
    <property type="entry name" value="AAA"/>
    <property type="match status" value="2"/>
</dbReference>
<keyword evidence="11" id="KW-1185">Reference proteome</keyword>
<keyword evidence="3" id="KW-0762">Sugar transport</keyword>
<dbReference type="Gene3D" id="3.40.50.300">
    <property type="entry name" value="P-loop containing nucleotide triphosphate hydrolases"/>
    <property type="match status" value="2"/>
</dbReference>
<dbReference type="CDD" id="cd03215">
    <property type="entry name" value="ABC_Carb_Monos_II"/>
    <property type="match status" value="1"/>
</dbReference>
<comment type="caution">
    <text evidence="10">The sequence shown here is derived from an EMBL/GenBank/DDBJ whole genome shotgun (WGS) entry which is preliminary data.</text>
</comment>
<dbReference type="InterPro" id="IPR050107">
    <property type="entry name" value="ABC_carbohydrate_import_ATPase"/>
</dbReference>
<dbReference type="GO" id="GO:0005524">
    <property type="term" value="F:ATP binding"/>
    <property type="evidence" value="ECO:0007669"/>
    <property type="project" value="UniProtKB-KW"/>
</dbReference>
<keyword evidence="4" id="KW-0677">Repeat</keyword>
<keyword evidence="5" id="KW-0547">Nucleotide-binding</keyword>
<evidence type="ECO:0000313" key="11">
    <source>
        <dbReference type="Proteomes" id="UP000050430"/>
    </source>
</evidence>
<evidence type="ECO:0000313" key="10">
    <source>
        <dbReference type="EMBL" id="KPL70528.1"/>
    </source>
</evidence>
<dbReference type="GO" id="GO:0016887">
    <property type="term" value="F:ATP hydrolysis activity"/>
    <property type="evidence" value="ECO:0007669"/>
    <property type="project" value="InterPro"/>
</dbReference>
<evidence type="ECO:0000256" key="4">
    <source>
        <dbReference type="ARBA" id="ARBA00022737"/>
    </source>
</evidence>
<feature type="domain" description="ABC transporter" evidence="9">
    <location>
        <begin position="252"/>
        <end position="497"/>
    </location>
</feature>
<dbReference type="InterPro" id="IPR027417">
    <property type="entry name" value="P-loop_NTPase"/>
</dbReference>
<reference evidence="10 11" key="1">
    <citation type="submission" date="2015-07" db="EMBL/GenBank/DDBJ databases">
        <title>Genome sequence of Leptolinea tardivitalis DSM 16556.</title>
        <authorList>
            <person name="Hemp J."/>
            <person name="Ward L.M."/>
            <person name="Pace L.A."/>
            <person name="Fischer W.W."/>
        </authorList>
    </citation>
    <scope>NUCLEOTIDE SEQUENCE [LARGE SCALE GENOMIC DNA]</scope>
    <source>
        <strain evidence="10 11">YMTK-2</strain>
    </source>
</reference>
<dbReference type="InterPro" id="IPR003593">
    <property type="entry name" value="AAA+_ATPase"/>
</dbReference>
<proteinExistence type="predicted"/>
<dbReference type="Proteomes" id="UP000050430">
    <property type="component" value="Unassembled WGS sequence"/>
</dbReference>
<keyword evidence="2" id="KW-1003">Cell membrane</keyword>
<evidence type="ECO:0000256" key="5">
    <source>
        <dbReference type="ARBA" id="ARBA00022741"/>
    </source>
</evidence>
<dbReference type="PANTHER" id="PTHR43790:SF1">
    <property type="entry name" value="XYLOSE IMPORT ATP-BINDING PROTEIN XYLG"/>
    <property type="match status" value="1"/>
</dbReference>
<dbReference type="PANTHER" id="PTHR43790">
    <property type="entry name" value="CARBOHYDRATE TRANSPORT ATP-BINDING PROTEIN MG119-RELATED"/>
    <property type="match status" value="1"/>
</dbReference>
<dbReference type="AlphaFoldDB" id="A0A0P6X8G7"/>
<name>A0A0P6X8G7_9CHLR</name>
<sequence length="515" mass="56333">MPGNILEANNISKTYGGVHALDNVSMCIKAGEIHCLVGENGSGKSTFVKVMSGAITPDNGEITLNGHTYRSLNPIDSIREGVQVIYQDLSLFPHMTVAENISMNKMVALGKKLVNMAEVRKTAEEQLARIGETMDLDCPIDEISMANRQLVAICRALSLDAKLLFMDEPTTALTNIEVDRLLKIVLELKEKGLSVVFISHKLNEVFEVADTITIFRDGRKVGDFNSKELSYHSLIYHMTGRNVEYPRYVRKATDDNIRFEIRGLSRPGHFEDVNVKMRRGDILGITGLKGSGREELALSLFGLNPSKSGQVIINGKTVSIHSPTDAIVSGLSLLPEDRYTQALFPTHSISENISSASLPSITTKAGLLDRKGERQNAINMVAKLHIRTPNVETSVQNLSGGNQQKTVIARWVLTDPEVLILDGPTVGVDIASKVDIYEQIQSFASQGMSIILISDELPELLANCNSVMVMRANKVVGFLSNEELEKPDAADRLQSMMSGGGDDFQPSIPVLEAQA</sequence>
<dbReference type="EMBL" id="LGCK01000014">
    <property type="protein sequence ID" value="KPL70528.1"/>
    <property type="molecule type" value="Genomic_DNA"/>
</dbReference>
<protein>
    <submittedName>
        <fullName evidence="10">Lipase</fullName>
    </submittedName>
</protein>
<keyword evidence="7" id="KW-1278">Translocase</keyword>
<feature type="domain" description="ABC transporter" evidence="9">
    <location>
        <begin position="6"/>
        <end position="242"/>
    </location>
</feature>
<evidence type="ECO:0000256" key="1">
    <source>
        <dbReference type="ARBA" id="ARBA00022448"/>
    </source>
</evidence>
<evidence type="ECO:0000259" key="9">
    <source>
        <dbReference type="PROSITE" id="PS50893"/>
    </source>
</evidence>
<evidence type="ECO:0000256" key="6">
    <source>
        <dbReference type="ARBA" id="ARBA00022840"/>
    </source>
</evidence>
<dbReference type="Pfam" id="PF00005">
    <property type="entry name" value="ABC_tran"/>
    <property type="match status" value="2"/>
</dbReference>
<evidence type="ECO:0000256" key="7">
    <source>
        <dbReference type="ARBA" id="ARBA00022967"/>
    </source>
</evidence>
<evidence type="ECO:0000256" key="8">
    <source>
        <dbReference type="ARBA" id="ARBA00023136"/>
    </source>
</evidence>
<keyword evidence="8" id="KW-0472">Membrane</keyword>
<dbReference type="RefSeq" id="WP_081419957.1">
    <property type="nucleotide sequence ID" value="NZ_BBYA01000010.1"/>
</dbReference>